<dbReference type="InterPro" id="IPR028124">
    <property type="entry name" value="SMAP_dom"/>
</dbReference>
<feature type="compositionally biased region" description="Basic and acidic residues" evidence="1">
    <location>
        <begin position="95"/>
        <end position="135"/>
    </location>
</feature>
<comment type="caution">
    <text evidence="3">The sequence shown here is derived from an EMBL/GenBank/DDBJ whole genome shotgun (WGS) entry which is preliminary data.</text>
</comment>
<evidence type="ECO:0000259" key="2">
    <source>
        <dbReference type="Pfam" id="PF15477"/>
    </source>
</evidence>
<feature type="compositionally biased region" description="Basic and acidic residues" evidence="1">
    <location>
        <begin position="141"/>
        <end position="231"/>
    </location>
</feature>
<evidence type="ECO:0000256" key="1">
    <source>
        <dbReference type="SAM" id="MobiDB-lite"/>
    </source>
</evidence>
<feature type="compositionally biased region" description="Basic and acidic residues" evidence="1">
    <location>
        <begin position="238"/>
        <end position="255"/>
    </location>
</feature>
<dbReference type="PANTHER" id="PTHR22426">
    <property type="entry name" value="ARGININE_SERINE-RICH COILED-COIL PROTEIN 2"/>
    <property type="match status" value="1"/>
</dbReference>
<evidence type="ECO:0000313" key="4">
    <source>
        <dbReference type="Proteomes" id="UP000623129"/>
    </source>
</evidence>
<dbReference type="AlphaFoldDB" id="A0A833QS07"/>
<feature type="compositionally biased region" description="Basic and acidic residues" evidence="1">
    <location>
        <begin position="25"/>
        <end position="37"/>
    </location>
</feature>
<sequence>MIGYGLGFDRSIAFYSAVRSVDSMDSPRSDASTDKVETGPLFRKPSSDTASRTYRRPTHVSQSDSSSSDDNNEHERSRNATSQKDSAKVGSNDQMRNDEEREVERRRSYSRSDKYHDRYADKYSYRESRRQEDKDRRRRDVRYGEESGRDYARSSRSERSDNSDNKDRIKDREKEHERYTSRRKDVDSGRDHYSRERDNKEFYDDKRGLHRSPERYDKNEKMKEKSRYRETDEGEIEGVDRRKQYRRENENRKWSEPASSFGREEKQRETKFSKPAETNVEEKAGSSKHVTEASKDRHDHALPASTVERQAGVGTDLNAAKFAAMKAAQFVNKNIGGGAVGGPLTTEQKKKLLWGNKKNESAGPETVKNWNNLFTDRERQEKFNKLMGVKSNVIPEEKEGNQQGKSREELDMDLEKQYTAGLRRRDGRTVGLGL</sequence>
<name>A0A833QS07_9POAL</name>
<feature type="region of interest" description="Disordered" evidence="1">
    <location>
        <begin position="387"/>
        <end position="411"/>
    </location>
</feature>
<feature type="region of interest" description="Disordered" evidence="1">
    <location>
        <begin position="20"/>
        <end position="310"/>
    </location>
</feature>
<keyword evidence="4" id="KW-1185">Reference proteome</keyword>
<evidence type="ECO:0000313" key="3">
    <source>
        <dbReference type="EMBL" id="KAF3324572.1"/>
    </source>
</evidence>
<feature type="compositionally biased region" description="Basic and acidic residues" evidence="1">
    <location>
        <begin position="395"/>
        <end position="411"/>
    </location>
</feature>
<feature type="compositionally biased region" description="Polar residues" evidence="1">
    <location>
        <begin position="79"/>
        <end position="94"/>
    </location>
</feature>
<organism evidence="3 4">
    <name type="scientific">Carex littledalei</name>
    <dbReference type="NCBI Taxonomy" id="544730"/>
    <lineage>
        <taxon>Eukaryota</taxon>
        <taxon>Viridiplantae</taxon>
        <taxon>Streptophyta</taxon>
        <taxon>Embryophyta</taxon>
        <taxon>Tracheophyta</taxon>
        <taxon>Spermatophyta</taxon>
        <taxon>Magnoliopsida</taxon>
        <taxon>Liliopsida</taxon>
        <taxon>Poales</taxon>
        <taxon>Cyperaceae</taxon>
        <taxon>Cyperoideae</taxon>
        <taxon>Cariceae</taxon>
        <taxon>Carex</taxon>
        <taxon>Carex subgen. Euthyceras</taxon>
    </lineage>
</organism>
<dbReference type="PANTHER" id="PTHR22426:SF2">
    <property type="entry name" value="ARGININE_SERINE-RICH COILED-COIL PROTEIN 2"/>
    <property type="match status" value="1"/>
</dbReference>
<feature type="compositionally biased region" description="Basic and acidic residues" evidence="1">
    <location>
        <begin position="262"/>
        <end position="301"/>
    </location>
</feature>
<dbReference type="OrthoDB" id="691218at2759"/>
<protein>
    <submittedName>
        <fullName evidence="3">Arginine/serine-rich coiled-coil protein 2 isoform X2</fullName>
    </submittedName>
</protein>
<dbReference type="Pfam" id="PF15477">
    <property type="entry name" value="SMAP"/>
    <property type="match status" value="1"/>
</dbReference>
<accession>A0A833QS07</accession>
<dbReference type="Proteomes" id="UP000623129">
    <property type="component" value="Unassembled WGS sequence"/>
</dbReference>
<dbReference type="EMBL" id="SWLB01000021">
    <property type="protein sequence ID" value="KAF3324572.1"/>
    <property type="molecule type" value="Genomic_DNA"/>
</dbReference>
<gene>
    <name evidence="3" type="ORF">FCM35_KLT10729</name>
</gene>
<feature type="domain" description="Small acidic protein-like" evidence="2">
    <location>
        <begin position="373"/>
        <end position="433"/>
    </location>
</feature>
<reference evidence="3" key="1">
    <citation type="submission" date="2020-01" db="EMBL/GenBank/DDBJ databases">
        <title>Genome sequence of Kobresia littledalei, the first chromosome-level genome in the family Cyperaceae.</title>
        <authorList>
            <person name="Qu G."/>
        </authorList>
    </citation>
    <scope>NUCLEOTIDE SEQUENCE</scope>
    <source>
        <strain evidence="3">C.B.Clarke</strain>
        <tissue evidence="3">Leaf</tissue>
    </source>
</reference>
<proteinExistence type="predicted"/>